<protein>
    <submittedName>
        <fullName evidence="3">Globulin-2</fullName>
    </submittedName>
</protein>
<keyword evidence="2" id="KW-0732">Signal</keyword>
<feature type="region of interest" description="Disordered" evidence="1">
    <location>
        <begin position="123"/>
        <end position="164"/>
    </location>
</feature>
<sequence length="164" mass="19041">MKVPVLLLLVSLCFSLALAWQTDTESGSGRPYHYGEESFRHWTRSRQGRFRVLERFTHELQHPRQQDSYRPQGPGLLRDGVPARLRRPVVAAPGAWARPRGRGGAGRGARRWRWAKVEELQAGEIPHQRGLRHRDPGGAPDRAGRRRRQEPRRPLLRSERQLRR</sequence>
<dbReference type="InterPro" id="IPR014710">
    <property type="entry name" value="RmlC-like_jellyroll"/>
</dbReference>
<reference evidence="3" key="1">
    <citation type="submission" date="2015-12" db="EMBL/GenBank/DDBJ databases">
        <title>Update maize B73 reference genome by single molecule sequencing technologies.</title>
        <authorList>
            <consortium name="Maize Genome Sequencing Project"/>
            <person name="Ware D."/>
        </authorList>
    </citation>
    <scope>NUCLEOTIDE SEQUENCE [LARGE SCALE GENOMIC DNA]</scope>
    <source>
        <tissue evidence="3">Seedling</tissue>
    </source>
</reference>
<feature type="region of interest" description="Disordered" evidence="1">
    <location>
        <begin position="61"/>
        <end position="84"/>
    </location>
</feature>
<evidence type="ECO:0000313" key="3">
    <source>
        <dbReference type="EMBL" id="ONM10191.1"/>
    </source>
</evidence>
<dbReference type="Gene3D" id="2.60.120.10">
    <property type="entry name" value="Jelly Rolls"/>
    <property type="match status" value="1"/>
</dbReference>
<organism evidence="3">
    <name type="scientific">Zea mays</name>
    <name type="common">Maize</name>
    <dbReference type="NCBI Taxonomy" id="4577"/>
    <lineage>
        <taxon>Eukaryota</taxon>
        <taxon>Viridiplantae</taxon>
        <taxon>Streptophyta</taxon>
        <taxon>Embryophyta</taxon>
        <taxon>Tracheophyta</taxon>
        <taxon>Spermatophyta</taxon>
        <taxon>Magnoliopsida</taxon>
        <taxon>Liliopsida</taxon>
        <taxon>Poales</taxon>
        <taxon>Poaceae</taxon>
        <taxon>PACMAD clade</taxon>
        <taxon>Panicoideae</taxon>
        <taxon>Andropogonodae</taxon>
        <taxon>Andropogoneae</taxon>
        <taxon>Tripsacinae</taxon>
        <taxon>Zea</taxon>
    </lineage>
</organism>
<feature type="chain" id="PRO_5010806428" evidence="2">
    <location>
        <begin position="20"/>
        <end position="164"/>
    </location>
</feature>
<name>A0A1D6L7F5_MAIZE</name>
<gene>
    <name evidence="3" type="ORF">ZEAMMB73_Zm00001d034413</name>
</gene>
<feature type="signal peptide" evidence="2">
    <location>
        <begin position="1"/>
        <end position="19"/>
    </location>
</feature>
<evidence type="ECO:0000256" key="1">
    <source>
        <dbReference type="SAM" id="MobiDB-lite"/>
    </source>
</evidence>
<accession>A0A1D6L7F5</accession>
<dbReference type="EMBL" id="CM007647">
    <property type="protein sequence ID" value="ONM10191.1"/>
    <property type="molecule type" value="Genomic_DNA"/>
</dbReference>
<feature type="compositionally biased region" description="Basic and acidic residues" evidence="1">
    <location>
        <begin position="151"/>
        <end position="164"/>
    </location>
</feature>
<evidence type="ECO:0000256" key="2">
    <source>
        <dbReference type="SAM" id="SignalP"/>
    </source>
</evidence>
<proteinExistence type="predicted"/>
<dbReference type="AlphaFoldDB" id="A0A1D6L7F5"/>